<evidence type="ECO:0000313" key="3">
    <source>
        <dbReference type="Proteomes" id="UP000829291"/>
    </source>
</evidence>
<dbReference type="FunCoup" id="A0A6J0BZ00">
    <property type="interactions" value="1547"/>
</dbReference>
<dbReference type="InterPro" id="IPR036339">
    <property type="entry name" value="PUB-like_dom_sf"/>
</dbReference>
<organism evidence="3 4">
    <name type="scientific">Neodiprion lecontei</name>
    <name type="common">Redheaded pine sawfly</name>
    <dbReference type="NCBI Taxonomy" id="441921"/>
    <lineage>
        <taxon>Eukaryota</taxon>
        <taxon>Metazoa</taxon>
        <taxon>Ecdysozoa</taxon>
        <taxon>Arthropoda</taxon>
        <taxon>Hexapoda</taxon>
        <taxon>Insecta</taxon>
        <taxon>Pterygota</taxon>
        <taxon>Neoptera</taxon>
        <taxon>Endopterygota</taxon>
        <taxon>Hymenoptera</taxon>
        <taxon>Tenthredinoidea</taxon>
        <taxon>Diprionidae</taxon>
        <taxon>Diprioninae</taxon>
        <taxon>Neodiprion</taxon>
    </lineage>
</organism>
<dbReference type="RefSeq" id="XP_015519459.1">
    <property type="nucleotide sequence ID" value="XM_015663973.1"/>
</dbReference>
<dbReference type="InterPro" id="IPR001012">
    <property type="entry name" value="UBX_dom"/>
</dbReference>
<dbReference type="KEGG" id="nlo:107224059"/>
<dbReference type="Gene3D" id="1.20.58.2190">
    <property type="match status" value="1"/>
</dbReference>
<gene>
    <name evidence="4 5" type="primary">LOC107224059</name>
</gene>
<dbReference type="CDD" id="cd16119">
    <property type="entry name" value="UBX_UBXN6"/>
    <property type="match status" value="1"/>
</dbReference>
<dbReference type="InParanoid" id="A0A6J0BZ00"/>
<dbReference type="GeneID" id="107224059"/>
<dbReference type="InterPro" id="IPR018997">
    <property type="entry name" value="PUB_domain"/>
</dbReference>
<keyword evidence="3" id="KW-1185">Reference proteome</keyword>
<dbReference type="Gene3D" id="3.10.20.90">
    <property type="entry name" value="Phosphatidylinositol 3-kinase Catalytic Subunit, Chain A, domain 1"/>
    <property type="match status" value="1"/>
</dbReference>
<feature type="compositionally biased region" description="Low complexity" evidence="1">
    <location>
        <begin position="28"/>
        <end position="41"/>
    </location>
</feature>
<dbReference type="AlphaFoldDB" id="A0A6J0BZ00"/>
<evidence type="ECO:0000313" key="5">
    <source>
        <dbReference type="RefSeq" id="XP_046602699.1"/>
    </source>
</evidence>
<evidence type="ECO:0000259" key="2">
    <source>
        <dbReference type="PROSITE" id="PS50033"/>
    </source>
</evidence>
<dbReference type="PROSITE" id="PS50033">
    <property type="entry name" value="UBX"/>
    <property type="match status" value="1"/>
</dbReference>
<sequence length="441" mass="50508">MADKIKAFFQKKKSDAKFKMAGKGYKLTESTSSSKSNSNETVKPVTRAEPTTEAKIAGQAALARLESKRPDPTKFNTSYAAIQAQVKRELEAERKAASNEAKEIALPKEQKIPQEVEANPLLAVRGVYFRCPIISDEILTRDEWKSKIRQFLYEQLNYEEPGLTACLIIHSCNAGKEKVEQCVETMCKYLENIINNPGEEKYWKIRMSNRVFQDKVKPVEGALQLFKAAGFEMVKLAHQEQEEDFLVWNPEKSSIEQVGILVDALRTAEPVRIELDRNLQVLLPSQAAKRNELPPIFFTISPEEIKKEHQLRSEAVAKSQILRTKAMREKEELREMKKYRYALIRVRFPDGVMLQGTFAVYERVENVVEFVRENLISDEIPFVLTTPTGHRLGNEDYEKTLVDNRLVPASILNFSWDTEILDTKGPTEYLKEEIICLIQST</sequence>
<dbReference type="SMART" id="SM00166">
    <property type="entry name" value="UBX"/>
    <property type="match status" value="1"/>
</dbReference>
<dbReference type="RefSeq" id="XP_046602699.1">
    <property type="nucleotide sequence ID" value="XM_046746743.1"/>
</dbReference>
<dbReference type="CDD" id="cd10460">
    <property type="entry name" value="PUB_UBXD1"/>
    <property type="match status" value="1"/>
</dbReference>
<dbReference type="SUPFAM" id="SSF54236">
    <property type="entry name" value="Ubiquitin-like"/>
    <property type="match status" value="1"/>
</dbReference>
<dbReference type="PANTHER" id="PTHR23153">
    <property type="entry name" value="UBX-RELATED"/>
    <property type="match status" value="1"/>
</dbReference>
<accession>A0A6J0BZ00</accession>
<name>A0A6J0BZ00_NEOLC</name>
<feature type="region of interest" description="Disordered" evidence="1">
    <location>
        <begin position="20"/>
        <end position="56"/>
    </location>
</feature>
<evidence type="ECO:0000256" key="1">
    <source>
        <dbReference type="SAM" id="MobiDB-lite"/>
    </source>
</evidence>
<dbReference type="SMART" id="SM00580">
    <property type="entry name" value="PUG"/>
    <property type="match status" value="1"/>
</dbReference>
<dbReference type="Pfam" id="PF00789">
    <property type="entry name" value="UBX"/>
    <property type="match status" value="1"/>
</dbReference>
<evidence type="ECO:0000313" key="4">
    <source>
        <dbReference type="RefSeq" id="XP_015519459.1"/>
    </source>
</evidence>
<dbReference type="Pfam" id="PF09409">
    <property type="entry name" value="PUB"/>
    <property type="match status" value="1"/>
</dbReference>
<dbReference type="GO" id="GO:0005737">
    <property type="term" value="C:cytoplasm"/>
    <property type="evidence" value="ECO:0007669"/>
    <property type="project" value="TreeGrafter"/>
</dbReference>
<dbReference type="Proteomes" id="UP000829291">
    <property type="component" value="Chromosome 1"/>
</dbReference>
<feature type="domain" description="UBX" evidence="2">
    <location>
        <begin position="337"/>
        <end position="414"/>
    </location>
</feature>
<dbReference type="PANTHER" id="PTHR23153:SF38">
    <property type="entry name" value="UBX DOMAIN-CONTAINING PROTEIN 6"/>
    <property type="match status" value="1"/>
</dbReference>
<dbReference type="InterPro" id="IPR029071">
    <property type="entry name" value="Ubiquitin-like_domsf"/>
</dbReference>
<dbReference type="CTD" id="37148"/>
<reference evidence="4" key="1">
    <citation type="submission" date="2025-04" db="UniProtKB">
        <authorList>
            <consortium name="RefSeq"/>
        </authorList>
    </citation>
    <scope>IDENTIFICATION</scope>
    <source>
        <tissue evidence="5">Thorax and Abdomen</tissue>
        <tissue evidence="4">Whole body</tissue>
    </source>
</reference>
<dbReference type="SUPFAM" id="SSF143503">
    <property type="entry name" value="PUG domain-like"/>
    <property type="match status" value="1"/>
</dbReference>
<dbReference type="OrthoDB" id="49605at2759"/>
<proteinExistence type="predicted"/>
<protein>
    <submittedName>
        <fullName evidence="4 5">UBX domain-containing protein 6</fullName>
    </submittedName>
</protein>
<dbReference type="InterPro" id="IPR042774">
    <property type="entry name" value="UBXN6_PUB"/>
</dbReference>